<dbReference type="InterPro" id="IPR036259">
    <property type="entry name" value="MFS_trans_sf"/>
</dbReference>
<name>A0A087V0C6_STEMI</name>
<evidence type="ECO:0000256" key="2">
    <source>
        <dbReference type="ARBA" id="ARBA00022692"/>
    </source>
</evidence>
<reference evidence="7 8" key="1">
    <citation type="submission" date="2013-11" db="EMBL/GenBank/DDBJ databases">
        <title>Genome sequencing of Stegodyphus mimosarum.</title>
        <authorList>
            <person name="Bechsgaard J."/>
        </authorList>
    </citation>
    <scope>NUCLEOTIDE SEQUENCE [LARGE SCALE GENOMIC DNA]</scope>
</reference>
<evidence type="ECO:0000256" key="4">
    <source>
        <dbReference type="ARBA" id="ARBA00023136"/>
    </source>
</evidence>
<keyword evidence="3 6" id="KW-1133">Transmembrane helix</keyword>
<feature type="transmembrane region" description="Helical" evidence="6">
    <location>
        <begin position="389"/>
        <end position="407"/>
    </location>
</feature>
<gene>
    <name evidence="7" type="ORF">X975_07487</name>
</gene>
<keyword evidence="2 6" id="KW-0812">Transmembrane</keyword>
<dbReference type="InterPro" id="IPR011701">
    <property type="entry name" value="MFS"/>
</dbReference>
<accession>A0A087V0C6</accession>
<evidence type="ECO:0000313" key="8">
    <source>
        <dbReference type="Proteomes" id="UP000054359"/>
    </source>
</evidence>
<evidence type="ECO:0000256" key="5">
    <source>
        <dbReference type="SAM" id="MobiDB-lite"/>
    </source>
</evidence>
<comment type="subcellular location">
    <subcellularLocation>
        <location evidence="1">Membrane</location>
        <topology evidence="1">Multi-pass membrane protein</topology>
    </subcellularLocation>
</comment>
<feature type="region of interest" description="Disordered" evidence="5">
    <location>
        <begin position="212"/>
        <end position="235"/>
    </location>
</feature>
<dbReference type="PANTHER" id="PTHR23510:SF16">
    <property type="entry name" value="MAJOR FACILITATOR SUPERFAMILY (MFS) PROFILE DOMAIN-CONTAINING PROTEIN"/>
    <property type="match status" value="1"/>
</dbReference>
<dbReference type="Pfam" id="PF07690">
    <property type="entry name" value="MFS_1"/>
    <property type="match status" value="1"/>
</dbReference>
<feature type="transmembrane region" description="Helical" evidence="6">
    <location>
        <begin position="290"/>
        <end position="307"/>
    </location>
</feature>
<dbReference type="GO" id="GO:0016020">
    <property type="term" value="C:membrane"/>
    <property type="evidence" value="ECO:0007669"/>
    <property type="project" value="UniProtKB-SubCell"/>
</dbReference>
<dbReference type="GO" id="GO:0022857">
    <property type="term" value="F:transmembrane transporter activity"/>
    <property type="evidence" value="ECO:0007669"/>
    <property type="project" value="InterPro"/>
</dbReference>
<dbReference type="OrthoDB" id="6432183at2759"/>
<dbReference type="Proteomes" id="UP000054359">
    <property type="component" value="Unassembled WGS sequence"/>
</dbReference>
<feature type="transmembrane region" description="Helical" evidence="6">
    <location>
        <begin position="348"/>
        <end position="368"/>
    </location>
</feature>
<dbReference type="InterPro" id="IPR051068">
    <property type="entry name" value="MFS_Domain-Containing_Protein"/>
</dbReference>
<evidence type="ECO:0000256" key="3">
    <source>
        <dbReference type="ARBA" id="ARBA00022989"/>
    </source>
</evidence>
<evidence type="ECO:0000256" key="1">
    <source>
        <dbReference type="ARBA" id="ARBA00004141"/>
    </source>
</evidence>
<feature type="compositionally biased region" description="Low complexity" evidence="5">
    <location>
        <begin position="216"/>
        <end position="231"/>
    </location>
</feature>
<dbReference type="Gene3D" id="1.20.1250.20">
    <property type="entry name" value="MFS general substrate transporter like domains"/>
    <property type="match status" value="1"/>
</dbReference>
<feature type="transmembrane region" description="Helical" evidence="6">
    <location>
        <begin position="24"/>
        <end position="49"/>
    </location>
</feature>
<feature type="transmembrane region" description="Helical" evidence="6">
    <location>
        <begin position="413"/>
        <end position="434"/>
    </location>
</feature>
<feature type="transmembrane region" description="Helical" evidence="6">
    <location>
        <begin position="319"/>
        <end position="342"/>
    </location>
</feature>
<dbReference type="STRING" id="407821.A0A087V0C6"/>
<dbReference type="AlphaFoldDB" id="A0A087V0C6"/>
<keyword evidence="4 6" id="KW-0472">Membrane</keyword>
<organism evidence="7 8">
    <name type="scientific">Stegodyphus mimosarum</name>
    <name type="common">African social velvet spider</name>
    <dbReference type="NCBI Taxonomy" id="407821"/>
    <lineage>
        <taxon>Eukaryota</taxon>
        <taxon>Metazoa</taxon>
        <taxon>Ecdysozoa</taxon>
        <taxon>Arthropoda</taxon>
        <taxon>Chelicerata</taxon>
        <taxon>Arachnida</taxon>
        <taxon>Araneae</taxon>
        <taxon>Araneomorphae</taxon>
        <taxon>Entelegynae</taxon>
        <taxon>Eresoidea</taxon>
        <taxon>Eresidae</taxon>
        <taxon>Stegodyphus</taxon>
    </lineage>
</organism>
<protein>
    <submittedName>
        <fullName evidence="7">Uncharacterized protein</fullName>
    </submittedName>
</protein>
<proteinExistence type="predicted"/>
<evidence type="ECO:0000313" key="7">
    <source>
        <dbReference type="EMBL" id="KFM83065.1"/>
    </source>
</evidence>
<sequence>MYIFVVCMCMSNYSLNYCFLLCPYYLTLFFQLFMAFLWLILEVVVIFAYHNLTVLKDNEDVEKLFENYDSIITGSLPYSDVDNSSSLEAALTSSYPPYSSSTVESVTSGVLASSSSQPNLRVEWFEDNVDSISSLKKEEIETINCQKIVIDHNKLSQYYGQLPTSRLRRGVERSESVSDRMIESAERLIQSTSGSYANYAQPNDCTQITQDSADVRASSSNPSTPFSSRRPSVPDERTSLLGHIKQNYFRDEVVVLLGLAFISCFSQTVLETVVTPLAQKYYHFNEMDNSYIYLFAGIEVILIFSMIKYISRKVSDRCLIIFGLVILCVAMALPILFIPSAIPGETKTLPFFIITVVIDLIGIAIIVVCSSSLLSKLTSEDSQALFQGFRRSMCSLGCIMGPLWGGAFLFDIRLLFCIPLAVTALITVLFLVSYKKLEVERLEQ</sequence>
<dbReference type="EMBL" id="KK122589">
    <property type="protein sequence ID" value="KFM83065.1"/>
    <property type="molecule type" value="Genomic_DNA"/>
</dbReference>
<evidence type="ECO:0000256" key="6">
    <source>
        <dbReference type="SAM" id="Phobius"/>
    </source>
</evidence>
<feature type="transmembrane region" description="Helical" evidence="6">
    <location>
        <begin position="253"/>
        <end position="270"/>
    </location>
</feature>
<keyword evidence="8" id="KW-1185">Reference proteome</keyword>
<dbReference type="PANTHER" id="PTHR23510">
    <property type="entry name" value="INNER MEMBRANE TRANSPORT PROTEIN YAJR"/>
    <property type="match status" value="1"/>
</dbReference>
<feature type="non-terminal residue" evidence="7">
    <location>
        <position position="444"/>
    </location>
</feature>
<dbReference type="SUPFAM" id="SSF103473">
    <property type="entry name" value="MFS general substrate transporter"/>
    <property type="match status" value="1"/>
</dbReference>